<evidence type="ECO:0000259" key="1">
    <source>
        <dbReference type="Pfam" id="PF01556"/>
    </source>
</evidence>
<evidence type="ECO:0000313" key="2">
    <source>
        <dbReference type="EMBL" id="CAD7637604.1"/>
    </source>
</evidence>
<dbReference type="AlphaFoldDB" id="A0A7R9L9K5"/>
<feature type="domain" description="Chaperone DnaJ C-terminal" evidence="1">
    <location>
        <begin position="9"/>
        <end position="89"/>
    </location>
</feature>
<evidence type="ECO:0000313" key="3">
    <source>
        <dbReference type="Proteomes" id="UP000728032"/>
    </source>
</evidence>
<name>A0A7R9L9K5_9ACAR</name>
<feature type="non-terminal residue" evidence="2">
    <location>
        <position position="1"/>
    </location>
</feature>
<dbReference type="EMBL" id="OC914932">
    <property type="protein sequence ID" value="CAD7637604.1"/>
    <property type="molecule type" value="Genomic_DNA"/>
</dbReference>
<dbReference type="Gene3D" id="2.60.260.20">
    <property type="entry name" value="Urease metallochaperone UreE, N-terminal domain"/>
    <property type="match status" value="1"/>
</dbReference>
<dbReference type="OrthoDB" id="6514907at2759"/>
<sequence length="92" mass="10581">NSTSREHFKHFKRDGIHIVYTVRLSLKEAIDNSGIQVPTLEDRSLTVQLDRQQIIELYANTEVFIRKVGLGLPIPNNVLIRGDLIIRCQLRS</sequence>
<protein>
    <recommendedName>
        <fullName evidence="1">Chaperone DnaJ C-terminal domain-containing protein</fullName>
    </recommendedName>
</protein>
<gene>
    <name evidence="2" type="ORF">ONB1V03_LOCUS913</name>
</gene>
<dbReference type="GO" id="GO:0051082">
    <property type="term" value="F:unfolded protein binding"/>
    <property type="evidence" value="ECO:0007669"/>
    <property type="project" value="InterPro"/>
</dbReference>
<organism evidence="2">
    <name type="scientific">Oppiella nova</name>
    <dbReference type="NCBI Taxonomy" id="334625"/>
    <lineage>
        <taxon>Eukaryota</taxon>
        <taxon>Metazoa</taxon>
        <taxon>Ecdysozoa</taxon>
        <taxon>Arthropoda</taxon>
        <taxon>Chelicerata</taxon>
        <taxon>Arachnida</taxon>
        <taxon>Acari</taxon>
        <taxon>Acariformes</taxon>
        <taxon>Sarcoptiformes</taxon>
        <taxon>Oribatida</taxon>
        <taxon>Brachypylina</taxon>
        <taxon>Oppioidea</taxon>
        <taxon>Oppiidae</taxon>
        <taxon>Oppiella</taxon>
    </lineage>
</organism>
<dbReference type="InterPro" id="IPR002939">
    <property type="entry name" value="DnaJ_C"/>
</dbReference>
<dbReference type="InterPro" id="IPR008971">
    <property type="entry name" value="HSP40/DnaJ_pept-bd"/>
</dbReference>
<accession>A0A7R9L9K5</accession>
<dbReference type="Proteomes" id="UP000728032">
    <property type="component" value="Unassembled WGS sequence"/>
</dbReference>
<dbReference type="EMBL" id="CAJPVJ010000107">
    <property type="protein sequence ID" value="CAG2160991.1"/>
    <property type="molecule type" value="Genomic_DNA"/>
</dbReference>
<dbReference type="Pfam" id="PF01556">
    <property type="entry name" value="DnaJ_C"/>
    <property type="match status" value="1"/>
</dbReference>
<dbReference type="GO" id="GO:0006457">
    <property type="term" value="P:protein folding"/>
    <property type="evidence" value="ECO:0007669"/>
    <property type="project" value="InterPro"/>
</dbReference>
<keyword evidence="3" id="KW-1185">Reference proteome</keyword>
<proteinExistence type="predicted"/>
<dbReference type="SUPFAM" id="SSF49493">
    <property type="entry name" value="HSP40/DnaJ peptide-binding domain"/>
    <property type="match status" value="1"/>
</dbReference>
<reference evidence="2" key="1">
    <citation type="submission" date="2020-11" db="EMBL/GenBank/DDBJ databases">
        <authorList>
            <person name="Tran Van P."/>
        </authorList>
    </citation>
    <scope>NUCLEOTIDE SEQUENCE</scope>
</reference>